<dbReference type="GO" id="GO:0042796">
    <property type="term" value="P:snRNA transcription by RNA polymerase III"/>
    <property type="evidence" value="ECO:0007669"/>
    <property type="project" value="TreeGrafter"/>
</dbReference>
<evidence type="ECO:0000256" key="8">
    <source>
        <dbReference type="ARBA" id="ARBA00025193"/>
    </source>
</evidence>
<evidence type="ECO:0000256" key="4">
    <source>
        <dbReference type="ARBA" id="ARBA00023015"/>
    </source>
</evidence>
<name>A0A8S9XFF6_APOLU</name>
<reference evidence="11" key="1">
    <citation type="journal article" date="2021" name="Mol. Ecol. Resour.">
        <title>Apolygus lucorum genome provides insights into omnivorousness and mesophyll feeding.</title>
        <authorList>
            <person name="Liu Y."/>
            <person name="Liu H."/>
            <person name="Wang H."/>
            <person name="Huang T."/>
            <person name="Liu B."/>
            <person name="Yang B."/>
            <person name="Yin L."/>
            <person name="Li B."/>
            <person name="Zhang Y."/>
            <person name="Zhang S."/>
            <person name="Jiang F."/>
            <person name="Zhang X."/>
            <person name="Ren Y."/>
            <person name="Wang B."/>
            <person name="Wang S."/>
            <person name="Lu Y."/>
            <person name="Wu K."/>
            <person name="Fan W."/>
            <person name="Wang G."/>
        </authorList>
    </citation>
    <scope>NUCLEOTIDE SEQUENCE</scope>
    <source>
        <strain evidence="11">12Hb</strain>
    </source>
</reference>
<evidence type="ECO:0000256" key="10">
    <source>
        <dbReference type="ARBA" id="ARBA00029606"/>
    </source>
</evidence>
<dbReference type="GO" id="GO:0000978">
    <property type="term" value="F:RNA polymerase II cis-regulatory region sequence-specific DNA binding"/>
    <property type="evidence" value="ECO:0007669"/>
    <property type="project" value="TreeGrafter"/>
</dbReference>
<comment type="subunit">
    <text evidence="9">Part of the SNAPc complex composed of 5 subunits: SNAPC1, SNAPC2, SNAPC3, SNAPC4 and SNAPC5. SNAPC3 interacts with SNAPC1.</text>
</comment>
<evidence type="ECO:0000256" key="1">
    <source>
        <dbReference type="ARBA" id="ARBA00004123"/>
    </source>
</evidence>
<evidence type="ECO:0000256" key="3">
    <source>
        <dbReference type="ARBA" id="ARBA00013634"/>
    </source>
</evidence>
<dbReference type="GO" id="GO:0001046">
    <property type="term" value="F:core promoter sequence-specific DNA binding"/>
    <property type="evidence" value="ECO:0007669"/>
    <property type="project" value="TreeGrafter"/>
</dbReference>
<evidence type="ECO:0000256" key="9">
    <source>
        <dbReference type="ARBA" id="ARBA00025958"/>
    </source>
</evidence>
<dbReference type="Pfam" id="PF12251">
    <property type="entry name" value="SNAPC3"/>
    <property type="match status" value="1"/>
</dbReference>
<dbReference type="GO" id="GO:0003681">
    <property type="term" value="F:bent DNA binding"/>
    <property type="evidence" value="ECO:0007669"/>
    <property type="project" value="TreeGrafter"/>
</dbReference>
<evidence type="ECO:0000313" key="12">
    <source>
        <dbReference type="Proteomes" id="UP000466442"/>
    </source>
</evidence>
<dbReference type="GO" id="GO:0005634">
    <property type="term" value="C:nucleus"/>
    <property type="evidence" value="ECO:0007669"/>
    <property type="project" value="UniProtKB-SubCell"/>
</dbReference>
<dbReference type="GO" id="GO:0019185">
    <property type="term" value="C:snRNA-activating protein complex"/>
    <property type="evidence" value="ECO:0007669"/>
    <property type="project" value="TreeGrafter"/>
</dbReference>
<dbReference type="GO" id="GO:0042795">
    <property type="term" value="P:snRNA transcription by RNA polymerase II"/>
    <property type="evidence" value="ECO:0007669"/>
    <property type="project" value="TreeGrafter"/>
</dbReference>
<dbReference type="Proteomes" id="UP000466442">
    <property type="component" value="Unassembled WGS sequence"/>
</dbReference>
<keyword evidence="5" id="KW-0238">DNA-binding</keyword>
<dbReference type="OrthoDB" id="46583at2759"/>
<keyword evidence="6" id="KW-0804">Transcription</keyword>
<proteinExistence type="inferred from homology"/>
<dbReference type="AlphaFoldDB" id="A0A8S9XFF6"/>
<comment type="function">
    <text evidence="8">Part of the SNAPc complex required for the transcription of both RNA polymerase II and III small-nuclear RNA genes. Binds to the proximal sequence element (PSE), a non-TATA-box basal promoter element common to these 2 types of genes. Recruits TBP and BRF2 to the U6 snRNA TATA box.</text>
</comment>
<comment type="caution">
    <text evidence="11">The sequence shown here is derived from an EMBL/GenBank/DDBJ whole genome shotgun (WGS) entry which is preliminary data.</text>
</comment>
<keyword evidence="4" id="KW-0805">Transcription regulation</keyword>
<sequence>MERKYLPKPSRIGVTETLDLKKHFNEYGSLVFPVEMGKPDDIKDLAKYFCTTKADVTKLEEICSFEKLLPQISNDIQLPYEGYKPNFASQDIPDCALTLKSLRTLQGRTKTEQKNINNAVLKYRGEVDLEDTGKVTSDGDDLDPLLYYVVKVRVYVPGVHVKSSSASRSTFPQVSQEFLCLSSGNLMHLRDRIICSADYQPTTGDVSDNPFVTTTVRTKDVDKSAMFYLGNNFYVDTRNPDNTDYSAKILEWGAEKCYELGNAYIMEETSWQNVRDLRLGYPYLYVHQNFCEHLIVLTDSRLLHDSDCMDSTKYPIMLSFANLQGKYCEACRKKPSKYVVLDNDRLPRRVTHFCTICLTLFNYVDRIKAGNFKVYKYVDRACLI</sequence>
<dbReference type="PANTHER" id="PTHR13421">
    <property type="entry name" value="SNRNA-ACTIVATING PROTEIN COMPLEX SUBUNIT 3"/>
    <property type="match status" value="1"/>
</dbReference>
<gene>
    <name evidence="11" type="ORF">GE061_016165</name>
</gene>
<organism evidence="11 12">
    <name type="scientific">Apolygus lucorum</name>
    <name type="common">Small green plant bug</name>
    <name type="synonym">Lygocoris lucorum</name>
    <dbReference type="NCBI Taxonomy" id="248454"/>
    <lineage>
        <taxon>Eukaryota</taxon>
        <taxon>Metazoa</taxon>
        <taxon>Ecdysozoa</taxon>
        <taxon>Arthropoda</taxon>
        <taxon>Hexapoda</taxon>
        <taxon>Insecta</taxon>
        <taxon>Pterygota</taxon>
        <taxon>Neoptera</taxon>
        <taxon>Paraneoptera</taxon>
        <taxon>Hemiptera</taxon>
        <taxon>Heteroptera</taxon>
        <taxon>Panheteroptera</taxon>
        <taxon>Cimicomorpha</taxon>
        <taxon>Miridae</taxon>
        <taxon>Mirini</taxon>
        <taxon>Apolygus</taxon>
    </lineage>
</organism>
<dbReference type="InterPro" id="IPR022042">
    <property type="entry name" value="snRNA-activating_su3"/>
</dbReference>
<evidence type="ECO:0000313" key="11">
    <source>
        <dbReference type="EMBL" id="KAF6207717.1"/>
    </source>
</evidence>
<evidence type="ECO:0000256" key="2">
    <source>
        <dbReference type="ARBA" id="ARBA00010410"/>
    </source>
</evidence>
<keyword evidence="12" id="KW-1185">Reference proteome</keyword>
<comment type="similarity">
    <text evidence="2">Belongs to the SNAPC3/SRD2 family.</text>
</comment>
<keyword evidence="7" id="KW-0539">Nucleus</keyword>
<accession>A0A8S9XFF6</accession>
<dbReference type="PANTHER" id="PTHR13421:SF16">
    <property type="entry name" value="SNRNA-ACTIVATING PROTEIN COMPLEX SUBUNIT 3"/>
    <property type="match status" value="1"/>
</dbReference>
<evidence type="ECO:0000256" key="7">
    <source>
        <dbReference type="ARBA" id="ARBA00023242"/>
    </source>
</evidence>
<dbReference type="GO" id="GO:0001006">
    <property type="term" value="F:RNA polymerase III type 3 promoter sequence-specific DNA binding"/>
    <property type="evidence" value="ECO:0007669"/>
    <property type="project" value="TreeGrafter"/>
</dbReference>
<comment type="subcellular location">
    <subcellularLocation>
        <location evidence="1">Nucleus</location>
    </subcellularLocation>
</comment>
<evidence type="ECO:0000256" key="6">
    <source>
        <dbReference type="ARBA" id="ARBA00023163"/>
    </source>
</evidence>
<evidence type="ECO:0000256" key="5">
    <source>
        <dbReference type="ARBA" id="ARBA00023125"/>
    </source>
</evidence>
<protein>
    <recommendedName>
        <fullName evidence="3">snRNA-activating protein complex subunit 3</fullName>
    </recommendedName>
    <alternativeName>
        <fullName evidence="10">Small nuclear RNA-activating complex polypeptide 3</fullName>
    </alternativeName>
</protein>
<dbReference type="EMBL" id="WIXP02000007">
    <property type="protein sequence ID" value="KAF6207717.1"/>
    <property type="molecule type" value="Genomic_DNA"/>
</dbReference>